<dbReference type="RefSeq" id="WP_012072575.1">
    <property type="nucleotide sequence ID" value="NC_009655.1"/>
</dbReference>
<keyword evidence="1" id="KW-0808">Transferase</keyword>
<accession>A6VMK0</accession>
<reference evidence="2" key="1">
    <citation type="journal article" date="2010" name="BMC Genomics">
        <title>A genomic perspective on the potential of Actinobacillus succinogenes for industrial succinate production.</title>
        <authorList>
            <person name="McKinlay J.B."/>
            <person name="Laivenieks M."/>
            <person name="Schindler B.D."/>
            <person name="McKinlay A.A."/>
            <person name="Siddaramappa S."/>
            <person name="Challacombe J.F."/>
            <person name="Lowry S.R."/>
            <person name="Clum A."/>
            <person name="Lapidus A.L."/>
            <person name="Burkhart K.B."/>
            <person name="Harkins V."/>
            <person name="Vieille C."/>
        </authorList>
    </citation>
    <scope>NUCLEOTIDE SEQUENCE [LARGE SCALE GENOMIC DNA]</scope>
    <source>
        <strain evidence="2">ATCC 55618 / DSM 22257 / CCUG 43843 / 130Z</strain>
    </source>
</reference>
<proteinExistence type="predicted"/>
<dbReference type="Proteomes" id="UP000001114">
    <property type="component" value="Chromosome"/>
</dbReference>
<dbReference type="OrthoDB" id="9810452at2"/>
<evidence type="ECO:0000313" key="2">
    <source>
        <dbReference type="Proteomes" id="UP000001114"/>
    </source>
</evidence>
<protein>
    <submittedName>
        <fullName evidence="1">Nucleotidyltransferase substrate binding protein, HI0074 family</fullName>
    </submittedName>
</protein>
<dbReference type="NCBIfam" id="TIGR01987">
    <property type="entry name" value="HI0074"/>
    <property type="match status" value="1"/>
</dbReference>
<dbReference type="STRING" id="339671.Asuc_0827"/>
<evidence type="ECO:0000313" key="1">
    <source>
        <dbReference type="EMBL" id="ABR74197.1"/>
    </source>
</evidence>
<dbReference type="SUPFAM" id="SSF81593">
    <property type="entry name" value="Nucleotidyltransferase substrate binding subunit/domain"/>
    <property type="match status" value="1"/>
</dbReference>
<dbReference type="AlphaFoldDB" id="A6VMK0"/>
<organism evidence="1 2">
    <name type="scientific">Actinobacillus succinogenes (strain ATCC 55618 / DSM 22257 / CCUG 43843 / 130Z)</name>
    <dbReference type="NCBI Taxonomy" id="339671"/>
    <lineage>
        <taxon>Bacteria</taxon>
        <taxon>Pseudomonadati</taxon>
        <taxon>Pseudomonadota</taxon>
        <taxon>Gammaproteobacteria</taxon>
        <taxon>Pasteurellales</taxon>
        <taxon>Pasteurellaceae</taxon>
        <taxon>Actinobacillus</taxon>
    </lineage>
</organism>
<dbReference type="GO" id="GO:0016740">
    <property type="term" value="F:transferase activity"/>
    <property type="evidence" value="ECO:0007669"/>
    <property type="project" value="UniProtKB-KW"/>
</dbReference>
<dbReference type="Gene3D" id="1.20.120.330">
    <property type="entry name" value="Nucleotidyltransferases domain 2"/>
    <property type="match status" value="1"/>
</dbReference>
<dbReference type="eggNOG" id="COG1708">
    <property type="taxonomic scope" value="Bacteria"/>
</dbReference>
<dbReference type="EMBL" id="CP000746">
    <property type="protein sequence ID" value="ABR74197.1"/>
    <property type="molecule type" value="Genomic_DNA"/>
</dbReference>
<dbReference type="InterPro" id="IPR010235">
    <property type="entry name" value="HepT"/>
</dbReference>
<dbReference type="Pfam" id="PF08780">
    <property type="entry name" value="NTase_sub_bind"/>
    <property type="match status" value="1"/>
</dbReference>
<dbReference type="KEGG" id="asu:Asuc_0827"/>
<sequence>MSEQYYLDFSSLENVFISLEQTIEKLDNYEWFSQQDLIIQDTLIAGAIQKFEFVYELAIKMMKRHIKFTASNDQDIDNADFREILRTAAQIGLIENIEDWFDYRKMRNITSHTYDQSKARQVYQQIADFLLSCQYLILQLQKYKNSYA</sequence>
<gene>
    <name evidence="1" type="ordered locus">Asuc_0827</name>
</gene>
<dbReference type="HOGENOM" id="CLU_118479_0_0_6"/>
<keyword evidence="2" id="KW-1185">Reference proteome</keyword>
<name>A6VMK0_ACTSZ</name>